<dbReference type="GO" id="GO:0006281">
    <property type="term" value="P:DNA repair"/>
    <property type="evidence" value="ECO:0007669"/>
    <property type="project" value="UniProtKB-KW"/>
</dbReference>
<dbReference type="GO" id="GO:0016787">
    <property type="term" value="F:hydrolase activity"/>
    <property type="evidence" value="ECO:0007669"/>
    <property type="project" value="UniProtKB-KW"/>
</dbReference>
<keyword evidence="4" id="KW-0479">Metal-binding</keyword>
<feature type="transmembrane region" description="Helical" evidence="9">
    <location>
        <begin position="7"/>
        <end position="35"/>
    </location>
</feature>
<comment type="cofactor">
    <cofactor evidence="2">
        <name>Mg(2+)</name>
        <dbReference type="ChEBI" id="CHEBI:18420"/>
    </cofactor>
</comment>
<proteinExistence type="predicted"/>
<keyword evidence="9" id="KW-1133">Transmembrane helix</keyword>
<feature type="transmembrane region" description="Helical" evidence="9">
    <location>
        <begin position="66"/>
        <end position="85"/>
    </location>
</feature>
<dbReference type="Proteomes" id="UP000782610">
    <property type="component" value="Unassembled WGS sequence"/>
</dbReference>
<keyword evidence="7" id="KW-0460">Magnesium</keyword>
<keyword evidence="9" id="KW-0812">Transmembrane</keyword>
<evidence type="ECO:0000256" key="8">
    <source>
        <dbReference type="ARBA" id="ARBA00023204"/>
    </source>
</evidence>
<dbReference type="Gene3D" id="3.60.10.10">
    <property type="entry name" value="Endonuclease/exonuclease/phosphatase"/>
    <property type="match status" value="1"/>
</dbReference>
<evidence type="ECO:0000256" key="1">
    <source>
        <dbReference type="ARBA" id="ARBA00001936"/>
    </source>
</evidence>
<evidence type="ECO:0000256" key="4">
    <source>
        <dbReference type="ARBA" id="ARBA00022723"/>
    </source>
</evidence>
<keyword evidence="8" id="KW-0234">DNA repair</keyword>
<keyword evidence="6" id="KW-0378">Hydrolase</keyword>
<name>A0A933L2L2_9HYPH</name>
<keyword evidence="9" id="KW-0472">Membrane</keyword>
<dbReference type="PANTHER" id="PTHR15822:SF4">
    <property type="entry name" value="TYROSYL-DNA PHOSPHODIESTERASE 2"/>
    <property type="match status" value="1"/>
</dbReference>
<gene>
    <name evidence="11" type="ORF">HY834_13790</name>
</gene>
<dbReference type="InterPro" id="IPR005135">
    <property type="entry name" value="Endo/exonuclease/phosphatase"/>
</dbReference>
<keyword evidence="11" id="KW-0255">Endonuclease</keyword>
<organism evidence="11 12">
    <name type="scientific">Devosia nanyangense</name>
    <dbReference type="NCBI Taxonomy" id="1228055"/>
    <lineage>
        <taxon>Bacteria</taxon>
        <taxon>Pseudomonadati</taxon>
        <taxon>Pseudomonadota</taxon>
        <taxon>Alphaproteobacteria</taxon>
        <taxon>Hyphomicrobiales</taxon>
        <taxon>Devosiaceae</taxon>
        <taxon>Devosia</taxon>
    </lineage>
</organism>
<dbReference type="Pfam" id="PF03372">
    <property type="entry name" value="Exo_endo_phos"/>
    <property type="match status" value="1"/>
</dbReference>
<sequence>MKAFVGLLRLLAGLLILATALPAILALFGFAVSFLDLFNHLQLLLFFGTLIGLAIGLLLRVRRIGLVLALLGFAASAWTFVPEWASGLAPRQPNSDVTVLKLMTHNIFGLNYDMQRVAAVIAAESPDIIALQEFFPEQASELGALLKANYPYSVRCQGGKRANLGLYSRIPFDREMTAADCPSDAYGTQRTAHIIAGFALSDGTHFTVMTTHMDWPFPIERQQEEYAAAEEAVNAVQGPLLVVGDFNSTPWSYTMKGFEAATGLRRETRDLVTYPVLFTVPERFVADGLLRTAPFLPLDQVFERGIVVHELHRGAETGSDHLPVVLTFSVAES</sequence>
<feature type="domain" description="Endonuclease/exonuclease/phosphatase" evidence="10">
    <location>
        <begin position="103"/>
        <end position="321"/>
    </location>
</feature>
<evidence type="ECO:0000256" key="5">
    <source>
        <dbReference type="ARBA" id="ARBA00022763"/>
    </source>
</evidence>
<dbReference type="GO" id="GO:0046872">
    <property type="term" value="F:metal ion binding"/>
    <property type="evidence" value="ECO:0007669"/>
    <property type="project" value="UniProtKB-KW"/>
</dbReference>
<evidence type="ECO:0000256" key="6">
    <source>
        <dbReference type="ARBA" id="ARBA00022801"/>
    </source>
</evidence>
<protein>
    <submittedName>
        <fullName evidence="11">Endonuclease/exonuclease/phosphatase family protein</fullName>
    </submittedName>
</protein>
<dbReference type="SUPFAM" id="SSF56219">
    <property type="entry name" value="DNase I-like"/>
    <property type="match status" value="1"/>
</dbReference>
<comment type="cofactor">
    <cofactor evidence="1">
        <name>Mn(2+)</name>
        <dbReference type="ChEBI" id="CHEBI:29035"/>
    </cofactor>
</comment>
<feature type="transmembrane region" description="Helical" evidence="9">
    <location>
        <begin position="41"/>
        <end position="59"/>
    </location>
</feature>
<reference evidence="11" key="1">
    <citation type="submission" date="2020-07" db="EMBL/GenBank/DDBJ databases">
        <title>Huge and variable diversity of episymbiotic CPR bacteria and DPANN archaea in groundwater ecosystems.</title>
        <authorList>
            <person name="He C.Y."/>
            <person name="Keren R."/>
            <person name="Whittaker M."/>
            <person name="Farag I.F."/>
            <person name="Doudna J."/>
            <person name="Cate J.H.D."/>
            <person name="Banfield J.F."/>
        </authorList>
    </citation>
    <scope>NUCLEOTIDE SEQUENCE</scope>
    <source>
        <strain evidence="11">NC_groundwater_1586_Pr3_B-0.1um_66_15</strain>
    </source>
</reference>
<dbReference type="EMBL" id="JACRAF010000038">
    <property type="protein sequence ID" value="MBI4922813.1"/>
    <property type="molecule type" value="Genomic_DNA"/>
</dbReference>
<evidence type="ECO:0000256" key="2">
    <source>
        <dbReference type="ARBA" id="ARBA00001946"/>
    </source>
</evidence>
<evidence type="ECO:0000313" key="11">
    <source>
        <dbReference type="EMBL" id="MBI4922813.1"/>
    </source>
</evidence>
<dbReference type="InterPro" id="IPR036691">
    <property type="entry name" value="Endo/exonu/phosph_ase_sf"/>
</dbReference>
<keyword evidence="3" id="KW-0540">Nuclease</keyword>
<dbReference type="AlphaFoldDB" id="A0A933L2L2"/>
<evidence type="ECO:0000313" key="12">
    <source>
        <dbReference type="Proteomes" id="UP000782610"/>
    </source>
</evidence>
<accession>A0A933L2L2</accession>
<comment type="caution">
    <text evidence="11">The sequence shown here is derived from an EMBL/GenBank/DDBJ whole genome shotgun (WGS) entry which is preliminary data.</text>
</comment>
<dbReference type="InterPro" id="IPR051547">
    <property type="entry name" value="TDP2-like"/>
</dbReference>
<evidence type="ECO:0000256" key="3">
    <source>
        <dbReference type="ARBA" id="ARBA00022722"/>
    </source>
</evidence>
<evidence type="ECO:0000256" key="7">
    <source>
        <dbReference type="ARBA" id="ARBA00022842"/>
    </source>
</evidence>
<evidence type="ECO:0000259" key="10">
    <source>
        <dbReference type="Pfam" id="PF03372"/>
    </source>
</evidence>
<keyword evidence="5" id="KW-0227">DNA damage</keyword>
<dbReference type="GO" id="GO:0004519">
    <property type="term" value="F:endonuclease activity"/>
    <property type="evidence" value="ECO:0007669"/>
    <property type="project" value="UniProtKB-KW"/>
</dbReference>
<evidence type="ECO:0000256" key="9">
    <source>
        <dbReference type="SAM" id="Phobius"/>
    </source>
</evidence>
<dbReference type="PANTHER" id="PTHR15822">
    <property type="entry name" value="TRAF AND TNF RECEPTOR-ASSOCIATED PROTEIN"/>
    <property type="match status" value="1"/>
</dbReference>